<feature type="region of interest" description="Disordered" evidence="1">
    <location>
        <begin position="329"/>
        <end position="350"/>
    </location>
</feature>
<feature type="compositionally biased region" description="Polar residues" evidence="1">
    <location>
        <begin position="329"/>
        <end position="338"/>
    </location>
</feature>
<keyword evidence="6" id="KW-1185">Reference proteome</keyword>
<dbReference type="Proteomes" id="UP000681722">
    <property type="component" value="Unassembled WGS sequence"/>
</dbReference>
<dbReference type="Proteomes" id="UP000682733">
    <property type="component" value="Unassembled WGS sequence"/>
</dbReference>
<dbReference type="OrthoDB" id="10263782at2759"/>
<evidence type="ECO:0000313" key="5">
    <source>
        <dbReference type="EMBL" id="CAF3680065.1"/>
    </source>
</evidence>
<dbReference type="Proteomes" id="UP000677228">
    <property type="component" value="Unassembled WGS sequence"/>
</dbReference>
<comment type="caution">
    <text evidence="3">The sequence shown here is derived from an EMBL/GenBank/DDBJ whole genome shotgun (WGS) entry which is preliminary data.</text>
</comment>
<evidence type="ECO:0000313" key="6">
    <source>
        <dbReference type="Proteomes" id="UP000663829"/>
    </source>
</evidence>
<dbReference type="AlphaFoldDB" id="A0A813ZEM5"/>
<dbReference type="Pfam" id="PF10229">
    <property type="entry name" value="MMADHC"/>
    <property type="match status" value="1"/>
</dbReference>
<dbReference type="PANTHER" id="PTHR13192:SF3">
    <property type="entry name" value="COBALAMIN TRAFFICKING PROTEIN CBLD"/>
    <property type="match status" value="1"/>
</dbReference>
<dbReference type="InterPro" id="IPR019362">
    <property type="entry name" value="MMADHC"/>
</dbReference>
<dbReference type="EMBL" id="CAJNOQ010001465">
    <property type="protein sequence ID" value="CAF0896901.1"/>
    <property type="molecule type" value="Genomic_DNA"/>
</dbReference>
<evidence type="ECO:0000256" key="1">
    <source>
        <dbReference type="SAM" id="MobiDB-lite"/>
    </source>
</evidence>
<dbReference type="GO" id="GO:0009235">
    <property type="term" value="P:cobalamin metabolic process"/>
    <property type="evidence" value="ECO:0007669"/>
    <property type="project" value="InterPro"/>
</dbReference>
<evidence type="ECO:0000313" key="2">
    <source>
        <dbReference type="EMBL" id="CAF0754889.1"/>
    </source>
</evidence>
<protein>
    <submittedName>
        <fullName evidence="3">Uncharacterized protein</fullName>
    </submittedName>
</protein>
<sequence length="350" mass="39778">MERLLTRSTSYRPTIQSFSRYLSSFKPRSRVLIKTRTENKNTQQTSNTNDSDWLEQDAKFVLPGKIRPAGGIQSAPVCNPNKYGNDGKILLDELITMTVPYDHQTDTLRQIMATCLTLASPTKSTASDTPLPKLLLHDNNQLEVKAFECPIILRLQLKQLFLNYNVIQQPLTVITLCMKTKNDMSQWSNETEIERNEMTDKFIKLASEICSYLSQKQYWVDFIDPTSGTPFYGPHTQDTLLETDERLQYFGLNIVDLGCCRVIEHVQYGTHIFVGCLFTSALKTDENVVHLLKDFIIEKNPIKNNVKEEVAPLIAMKSNDDVNKDEQTLLSASSTTKAAESVEDKKRIGI</sequence>
<reference evidence="3" key="1">
    <citation type="submission" date="2021-02" db="EMBL/GenBank/DDBJ databases">
        <authorList>
            <person name="Nowell W R."/>
        </authorList>
    </citation>
    <scope>NUCLEOTIDE SEQUENCE</scope>
</reference>
<name>A0A813ZEM5_9BILA</name>
<evidence type="ECO:0000313" key="4">
    <source>
        <dbReference type="EMBL" id="CAF3534052.1"/>
    </source>
</evidence>
<evidence type="ECO:0000313" key="3">
    <source>
        <dbReference type="EMBL" id="CAF0896901.1"/>
    </source>
</evidence>
<dbReference type="EMBL" id="CAJOBC010001465">
    <property type="protein sequence ID" value="CAF3680065.1"/>
    <property type="molecule type" value="Genomic_DNA"/>
</dbReference>
<feature type="compositionally biased region" description="Basic and acidic residues" evidence="1">
    <location>
        <begin position="340"/>
        <end position="350"/>
    </location>
</feature>
<dbReference type="Proteomes" id="UP000663829">
    <property type="component" value="Unassembled WGS sequence"/>
</dbReference>
<accession>A0A813ZEM5</accession>
<proteinExistence type="predicted"/>
<dbReference type="EMBL" id="CAJOBA010000462">
    <property type="protein sequence ID" value="CAF3534052.1"/>
    <property type="molecule type" value="Genomic_DNA"/>
</dbReference>
<gene>
    <name evidence="3" type="ORF">GPM918_LOCUS8425</name>
    <name evidence="2" type="ORF">OVA965_LOCUS2227</name>
    <name evidence="5" type="ORF">SRO942_LOCUS8425</name>
    <name evidence="4" type="ORF">TMI583_LOCUS2227</name>
</gene>
<dbReference type="GO" id="GO:0005739">
    <property type="term" value="C:mitochondrion"/>
    <property type="evidence" value="ECO:0007669"/>
    <property type="project" value="TreeGrafter"/>
</dbReference>
<dbReference type="EMBL" id="CAJNOK010000462">
    <property type="protein sequence ID" value="CAF0754889.1"/>
    <property type="molecule type" value="Genomic_DNA"/>
</dbReference>
<organism evidence="3 6">
    <name type="scientific">Didymodactylos carnosus</name>
    <dbReference type="NCBI Taxonomy" id="1234261"/>
    <lineage>
        <taxon>Eukaryota</taxon>
        <taxon>Metazoa</taxon>
        <taxon>Spiralia</taxon>
        <taxon>Gnathifera</taxon>
        <taxon>Rotifera</taxon>
        <taxon>Eurotatoria</taxon>
        <taxon>Bdelloidea</taxon>
        <taxon>Philodinida</taxon>
        <taxon>Philodinidae</taxon>
        <taxon>Didymodactylos</taxon>
    </lineage>
</organism>
<dbReference type="PANTHER" id="PTHR13192">
    <property type="entry name" value="MY011 PROTEIN"/>
    <property type="match status" value="1"/>
</dbReference>